<comment type="caution">
    <text evidence="1">The sequence shown here is derived from an EMBL/GenBank/DDBJ whole genome shotgun (WGS) entry which is preliminary data.</text>
</comment>
<dbReference type="Proteomes" id="UP001638806">
    <property type="component" value="Unassembled WGS sequence"/>
</dbReference>
<evidence type="ECO:0000313" key="1">
    <source>
        <dbReference type="EMBL" id="KAL3953776.1"/>
    </source>
</evidence>
<sequence length="103" mass="10991">MAPTSGVTTDGAAANGLGSNNGLPAGYGRSCTNCSKAKCRCILRPEGGSCERCHRLGKECHQIAATRKRTSKRSTSSRTAQLEEKLEDLVSILRATQRATRKP</sequence>
<organism evidence="1 2">
    <name type="scientific">Purpureocillium lilacinum</name>
    <name type="common">Paecilomyces lilacinus</name>
    <dbReference type="NCBI Taxonomy" id="33203"/>
    <lineage>
        <taxon>Eukaryota</taxon>
        <taxon>Fungi</taxon>
        <taxon>Dikarya</taxon>
        <taxon>Ascomycota</taxon>
        <taxon>Pezizomycotina</taxon>
        <taxon>Sordariomycetes</taxon>
        <taxon>Hypocreomycetidae</taxon>
        <taxon>Hypocreales</taxon>
        <taxon>Ophiocordycipitaceae</taxon>
        <taxon>Purpureocillium</taxon>
    </lineage>
</organism>
<accession>A0ACC4DBN2</accession>
<protein>
    <submittedName>
        <fullName evidence="1">Uncharacterized protein</fullName>
    </submittedName>
</protein>
<gene>
    <name evidence="1" type="ORF">ACCO45_011732</name>
</gene>
<evidence type="ECO:0000313" key="2">
    <source>
        <dbReference type="Proteomes" id="UP001638806"/>
    </source>
</evidence>
<reference evidence="1" key="1">
    <citation type="submission" date="2024-12" db="EMBL/GenBank/DDBJ databases">
        <title>Comparative genomics and development of molecular markers within Purpureocillium lilacinum and among Purpureocillium species.</title>
        <authorList>
            <person name="Yeh Z.-Y."/>
            <person name="Ni N.-T."/>
            <person name="Lo P.-H."/>
            <person name="Mushyakhwo K."/>
            <person name="Lin C.-F."/>
            <person name="Nai Y.-S."/>
        </authorList>
    </citation>
    <scope>NUCLEOTIDE SEQUENCE</scope>
    <source>
        <strain evidence="1">NCHU-NPUST-175</strain>
    </source>
</reference>
<dbReference type="EMBL" id="JBGNUJ010000011">
    <property type="protein sequence ID" value="KAL3953776.1"/>
    <property type="molecule type" value="Genomic_DNA"/>
</dbReference>
<name>A0ACC4DBN2_PURLI</name>
<proteinExistence type="predicted"/>
<keyword evidence="2" id="KW-1185">Reference proteome</keyword>